<feature type="compositionally biased region" description="Basic and acidic residues" evidence="1">
    <location>
        <begin position="539"/>
        <end position="550"/>
    </location>
</feature>
<evidence type="ECO:0000256" key="1">
    <source>
        <dbReference type="SAM" id="MobiDB-lite"/>
    </source>
</evidence>
<feature type="region of interest" description="Disordered" evidence="1">
    <location>
        <begin position="82"/>
        <end position="106"/>
    </location>
</feature>
<sequence length="550" mass="59640">MGTQQLVTDDDGVEDSGEIGFGEIVGGDQCDALVETLHRITHLVEPGGDRGGPDRTDGLDVGARGERCGVADHRRECANGAVGEHVPRSQGVTVGAQPGHDADGDDAVAAEGEEVGVDVTPVRIEVEHIGEHRAQRDLARRGRRGRLTHGVHNSLFRRTARECDPVGLAVGGHRHLIEHGDLRRHHVLGQRLRRPLQQFVARDTGRRRDVGDQRRARLLAHGDDRGVYRRVIGQGRLDLLEFDAAAADLDLVVGAAQELQRPLGRPPGQVTGAVHPGPVGVERVGHEPGAGQRGCVDVSTTEQEPGRVQLAADARRDRREVLVEYVELSVRVGRPDRGGDAFGDVTVDHMGDTDGGLGGTVTVIERGGQLITETAEQIRGENLAAAPHVAQSGESRRTRASFGHRERIQLQQRVQHRRDEVDVGDALGFDELEQVFRVFLAVRLGDHDPSPGHQREQDLVDGDVEGQRRLEQRGVIGSEVQDLVALPAQAFADRLVADHGALRRAGRPGREDHVRQPARLDLDVGKFGGLVGEGPVRQRHLDGRDRPPVA</sequence>
<protein>
    <submittedName>
        <fullName evidence="2">Uncharacterized protein</fullName>
    </submittedName>
</protein>
<comment type="caution">
    <text evidence="2">The sequence shown here is derived from an EMBL/GenBank/DDBJ whole genome shotgun (WGS) entry which is preliminary data.</text>
</comment>
<dbReference type="Proteomes" id="UP000632454">
    <property type="component" value="Unassembled WGS sequence"/>
</dbReference>
<name>A0ABQ1UB18_9NOCA</name>
<dbReference type="EMBL" id="BMCS01000001">
    <property type="protein sequence ID" value="GGF13742.1"/>
    <property type="molecule type" value="Genomic_DNA"/>
</dbReference>
<gene>
    <name evidence="2" type="ORF">GCM10007298_07100</name>
</gene>
<feature type="region of interest" description="Disordered" evidence="1">
    <location>
        <begin position="529"/>
        <end position="550"/>
    </location>
</feature>
<reference evidence="3" key="1">
    <citation type="journal article" date="2019" name="Int. J. Syst. Evol. Microbiol.">
        <title>The Global Catalogue of Microorganisms (GCM) 10K type strain sequencing project: providing services to taxonomists for standard genome sequencing and annotation.</title>
        <authorList>
            <consortium name="The Broad Institute Genomics Platform"/>
            <consortium name="The Broad Institute Genome Sequencing Center for Infectious Disease"/>
            <person name="Wu L."/>
            <person name="Ma J."/>
        </authorList>
    </citation>
    <scope>NUCLEOTIDE SEQUENCE [LARGE SCALE GENOMIC DNA]</scope>
    <source>
        <strain evidence="3">CCM 7855</strain>
    </source>
</reference>
<proteinExistence type="predicted"/>
<keyword evidence="3" id="KW-1185">Reference proteome</keyword>
<organism evidence="2 3">
    <name type="scientific">Williamsia phyllosphaerae</name>
    <dbReference type="NCBI Taxonomy" id="885042"/>
    <lineage>
        <taxon>Bacteria</taxon>
        <taxon>Bacillati</taxon>
        <taxon>Actinomycetota</taxon>
        <taxon>Actinomycetes</taxon>
        <taxon>Mycobacteriales</taxon>
        <taxon>Nocardiaceae</taxon>
        <taxon>Williamsia</taxon>
    </lineage>
</organism>
<accession>A0ABQ1UB18</accession>
<evidence type="ECO:0000313" key="3">
    <source>
        <dbReference type="Proteomes" id="UP000632454"/>
    </source>
</evidence>
<evidence type="ECO:0000313" key="2">
    <source>
        <dbReference type="EMBL" id="GGF13742.1"/>
    </source>
</evidence>